<feature type="transmembrane region" description="Helical" evidence="1">
    <location>
        <begin position="46"/>
        <end position="68"/>
    </location>
</feature>
<keyword evidence="1" id="KW-0812">Transmembrane</keyword>
<evidence type="ECO:0000256" key="1">
    <source>
        <dbReference type="SAM" id="Phobius"/>
    </source>
</evidence>
<dbReference type="PANTHER" id="PTHR39430:SF1">
    <property type="entry name" value="PROTEASE"/>
    <property type="match status" value="1"/>
</dbReference>
<feature type="domain" description="CAAX prenyl protease 2/Lysostaphin resistance protein A-like" evidence="2">
    <location>
        <begin position="123"/>
        <end position="199"/>
    </location>
</feature>
<feature type="transmembrane region" description="Helical" evidence="1">
    <location>
        <begin position="128"/>
        <end position="148"/>
    </location>
</feature>
<organism evidence="3">
    <name type="scientific">bioreactor metagenome</name>
    <dbReference type="NCBI Taxonomy" id="1076179"/>
    <lineage>
        <taxon>unclassified sequences</taxon>
        <taxon>metagenomes</taxon>
        <taxon>ecological metagenomes</taxon>
    </lineage>
</organism>
<dbReference type="InterPro" id="IPR003675">
    <property type="entry name" value="Rce1/LyrA-like_dom"/>
</dbReference>
<dbReference type="AlphaFoldDB" id="A0A645HWH7"/>
<evidence type="ECO:0000313" key="3">
    <source>
        <dbReference type="EMBL" id="MPN39683.1"/>
    </source>
</evidence>
<reference evidence="3" key="1">
    <citation type="submission" date="2019-08" db="EMBL/GenBank/DDBJ databases">
        <authorList>
            <person name="Kucharzyk K."/>
            <person name="Murdoch R.W."/>
            <person name="Higgins S."/>
            <person name="Loffler F."/>
        </authorList>
    </citation>
    <scope>NUCLEOTIDE SEQUENCE</scope>
</reference>
<keyword evidence="1" id="KW-0472">Membrane</keyword>
<feature type="transmembrane region" description="Helical" evidence="1">
    <location>
        <begin position="160"/>
        <end position="175"/>
    </location>
</feature>
<dbReference type="Pfam" id="PF02517">
    <property type="entry name" value="Rce1-like"/>
    <property type="match status" value="1"/>
</dbReference>
<sequence>MVKNKEVIKSKSSMIQLVIAVCGVFVAVFGLSMFNQHLLMSFPLPLRMVLMIVTQWLLFLVPAILMIVNKEKLCSIGLKKEKILSQIGIGVLLAVSMSLVLTILPITLGLKEIVGNTTYTQTWKFVYQFIYAIFGVALAEELIFRGYIFKKLLKIKNSKWFAIIISSVLFGLFHIFNGNIIQVFMTAFIGFIYCIFREKIQY</sequence>
<keyword evidence="1" id="KW-1133">Transmembrane helix</keyword>
<accession>A0A645HWH7</accession>
<comment type="caution">
    <text evidence="3">The sequence shown here is derived from an EMBL/GenBank/DDBJ whole genome shotgun (WGS) entry which is preliminary data.</text>
</comment>
<proteinExistence type="predicted"/>
<feature type="transmembrane region" description="Helical" evidence="1">
    <location>
        <begin position="181"/>
        <end position="196"/>
    </location>
</feature>
<dbReference type="GO" id="GO:0080120">
    <property type="term" value="P:CAAX-box protein maturation"/>
    <property type="evidence" value="ECO:0007669"/>
    <property type="project" value="UniProtKB-ARBA"/>
</dbReference>
<feature type="transmembrane region" description="Helical" evidence="1">
    <location>
        <begin position="12"/>
        <end position="34"/>
    </location>
</feature>
<dbReference type="PANTHER" id="PTHR39430">
    <property type="entry name" value="MEMBRANE-ASSOCIATED PROTEASE-RELATED"/>
    <property type="match status" value="1"/>
</dbReference>
<name>A0A645HWH7_9ZZZZ</name>
<gene>
    <name evidence="3" type="ORF">SDC9_187212</name>
</gene>
<protein>
    <recommendedName>
        <fullName evidence="2">CAAX prenyl protease 2/Lysostaphin resistance protein A-like domain-containing protein</fullName>
    </recommendedName>
</protein>
<evidence type="ECO:0000259" key="2">
    <source>
        <dbReference type="Pfam" id="PF02517"/>
    </source>
</evidence>
<feature type="transmembrane region" description="Helical" evidence="1">
    <location>
        <begin position="89"/>
        <end position="108"/>
    </location>
</feature>
<dbReference type="EMBL" id="VSSQ01095642">
    <property type="protein sequence ID" value="MPN39683.1"/>
    <property type="molecule type" value="Genomic_DNA"/>
</dbReference>
<dbReference type="GO" id="GO:0004175">
    <property type="term" value="F:endopeptidase activity"/>
    <property type="evidence" value="ECO:0007669"/>
    <property type="project" value="UniProtKB-ARBA"/>
</dbReference>